<evidence type="ECO:0000313" key="1">
    <source>
        <dbReference type="EMBL" id="RAH57336.1"/>
    </source>
</evidence>
<dbReference type="GeneID" id="37168502"/>
<dbReference type="EMBL" id="KZ825062">
    <property type="protein sequence ID" value="RAH57336.1"/>
    <property type="molecule type" value="Genomic_DNA"/>
</dbReference>
<keyword evidence="2" id="KW-1185">Reference proteome</keyword>
<protein>
    <submittedName>
        <fullName evidence="1">Uncharacterized protein</fullName>
    </submittedName>
</protein>
<name>A0A8G1VL81_9EURO</name>
<dbReference type="RefSeq" id="XP_025515258.1">
    <property type="nucleotide sequence ID" value="XM_025665100.1"/>
</dbReference>
<dbReference type="AlphaFoldDB" id="A0A8G1VL81"/>
<accession>A0A8G1VL81</accession>
<organism evidence="1 2">
    <name type="scientific">Aspergillus piperis CBS 112811</name>
    <dbReference type="NCBI Taxonomy" id="1448313"/>
    <lineage>
        <taxon>Eukaryota</taxon>
        <taxon>Fungi</taxon>
        <taxon>Dikarya</taxon>
        <taxon>Ascomycota</taxon>
        <taxon>Pezizomycotina</taxon>
        <taxon>Eurotiomycetes</taxon>
        <taxon>Eurotiomycetidae</taxon>
        <taxon>Eurotiales</taxon>
        <taxon>Aspergillaceae</taxon>
        <taxon>Aspergillus</taxon>
        <taxon>Aspergillus subgen. Circumdati</taxon>
    </lineage>
</organism>
<proteinExistence type="predicted"/>
<gene>
    <name evidence="1" type="ORF">BO85DRAFT_520127</name>
</gene>
<evidence type="ECO:0000313" key="2">
    <source>
        <dbReference type="Proteomes" id="UP000249526"/>
    </source>
</evidence>
<dbReference type="Proteomes" id="UP000249526">
    <property type="component" value="Unassembled WGS sequence"/>
</dbReference>
<sequence>MTAKTATCTVKQVPPDFPLYKGVSFTADRIKAVRKTLPQPGGYKWLYEYIDLLDPVKDWEQVIRTEFNYTFNEFGGSIPHTTASSTLSRTPSVGGLSRGLGRFLVISMVMTG</sequence>
<reference evidence="1 2" key="1">
    <citation type="submission" date="2018-02" db="EMBL/GenBank/DDBJ databases">
        <title>The genomes of Aspergillus section Nigri reveals drivers in fungal speciation.</title>
        <authorList>
            <consortium name="DOE Joint Genome Institute"/>
            <person name="Vesth T.C."/>
            <person name="Nybo J."/>
            <person name="Theobald S."/>
            <person name="Brandl J."/>
            <person name="Frisvad J.C."/>
            <person name="Nielsen K.F."/>
            <person name="Lyhne E.K."/>
            <person name="Kogle M.E."/>
            <person name="Kuo A."/>
            <person name="Riley R."/>
            <person name="Clum A."/>
            <person name="Nolan M."/>
            <person name="Lipzen A."/>
            <person name="Salamov A."/>
            <person name="Henrissat B."/>
            <person name="Wiebenga A."/>
            <person name="De vries R.P."/>
            <person name="Grigoriev I.V."/>
            <person name="Mortensen U.H."/>
            <person name="Andersen M.R."/>
            <person name="Baker S.E."/>
        </authorList>
    </citation>
    <scope>NUCLEOTIDE SEQUENCE [LARGE SCALE GENOMIC DNA]</scope>
    <source>
        <strain evidence="1 2">CBS 112811</strain>
    </source>
</reference>